<evidence type="ECO:0000313" key="2">
    <source>
        <dbReference type="EMBL" id="SMG20031.1"/>
    </source>
</evidence>
<dbReference type="STRING" id="1852522.SAMN06295960_0992"/>
<dbReference type="AlphaFoldDB" id="A0A1X7IYF9"/>
<sequence length="245" mass="27645">MIVAAAAMKTKNDAVDQNIEEIDRIMLRVQRLGAAYLFLGEAVLNGFDGLQWIYDEDYRKHAIEADGKIMQRLASLCSKHSIGLGVGFYEKSKGKIFSSYLIMNETGDIKAKYQRISQGWKCGSVTDSRYQEGSKYEVIELGSTQCLLAICGDLWTEHFLNGIQEMTFDTILWPLYIDYSTEEWINEARSLYCEQVKKINKRTIMINAINEDEGGASGGVMIITGNGSVEDEVEMNSDRILVFEL</sequence>
<dbReference type="RefSeq" id="WP_217809672.1">
    <property type="nucleotide sequence ID" value="NZ_FXAZ01000001.1"/>
</dbReference>
<dbReference type="Gene3D" id="3.60.110.10">
    <property type="entry name" value="Carbon-nitrogen hydrolase"/>
    <property type="match status" value="1"/>
</dbReference>
<organism evidence="2 3">
    <name type="scientific">Paenibacillus aquistagni</name>
    <dbReference type="NCBI Taxonomy" id="1852522"/>
    <lineage>
        <taxon>Bacteria</taxon>
        <taxon>Bacillati</taxon>
        <taxon>Bacillota</taxon>
        <taxon>Bacilli</taxon>
        <taxon>Bacillales</taxon>
        <taxon>Paenibacillaceae</taxon>
        <taxon>Paenibacillus</taxon>
    </lineage>
</organism>
<dbReference type="CDD" id="cd07197">
    <property type="entry name" value="nitrilase"/>
    <property type="match status" value="1"/>
</dbReference>
<feature type="domain" description="CN hydrolase" evidence="1">
    <location>
        <begin position="1"/>
        <end position="245"/>
    </location>
</feature>
<accession>A0A1X7IYF9</accession>
<dbReference type="GO" id="GO:0016787">
    <property type="term" value="F:hydrolase activity"/>
    <property type="evidence" value="ECO:0007669"/>
    <property type="project" value="UniProtKB-KW"/>
</dbReference>
<name>A0A1X7IYF9_9BACL</name>
<dbReference type="InterPro" id="IPR036526">
    <property type="entry name" value="C-N_Hydrolase_sf"/>
</dbReference>
<evidence type="ECO:0000313" key="3">
    <source>
        <dbReference type="Proteomes" id="UP000193834"/>
    </source>
</evidence>
<dbReference type="EMBL" id="FXAZ01000001">
    <property type="protein sequence ID" value="SMG20031.1"/>
    <property type="molecule type" value="Genomic_DNA"/>
</dbReference>
<proteinExistence type="predicted"/>
<gene>
    <name evidence="2" type="ORF">SAMN06295960_0992</name>
</gene>
<dbReference type="Pfam" id="PF00795">
    <property type="entry name" value="CN_hydrolase"/>
    <property type="match status" value="1"/>
</dbReference>
<keyword evidence="2" id="KW-0378">Hydrolase</keyword>
<evidence type="ECO:0000259" key="1">
    <source>
        <dbReference type="PROSITE" id="PS50263"/>
    </source>
</evidence>
<protein>
    <submittedName>
        <fullName evidence="2">Predicted amidohydrolase</fullName>
    </submittedName>
</protein>
<dbReference type="PROSITE" id="PS50263">
    <property type="entry name" value="CN_HYDROLASE"/>
    <property type="match status" value="1"/>
</dbReference>
<reference evidence="2 3" key="1">
    <citation type="submission" date="2017-04" db="EMBL/GenBank/DDBJ databases">
        <authorList>
            <person name="Afonso C.L."/>
            <person name="Miller P.J."/>
            <person name="Scott M.A."/>
            <person name="Spackman E."/>
            <person name="Goraichik I."/>
            <person name="Dimitrov K.M."/>
            <person name="Suarez D.L."/>
            <person name="Swayne D.E."/>
        </authorList>
    </citation>
    <scope>NUCLEOTIDE SEQUENCE [LARGE SCALE GENOMIC DNA]</scope>
    <source>
        <strain evidence="2 3">11</strain>
    </source>
</reference>
<dbReference type="InterPro" id="IPR003010">
    <property type="entry name" value="C-N_Hydrolase"/>
</dbReference>
<keyword evidence="3" id="KW-1185">Reference proteome</keyword>
<dbReference type="Proteomes" id="UP000193834">
    <property type="component" value="Unassembled WGS sequence"/>
</dbReference>
<dbReference type="SUPFAM" id="SSF56317">
    <property type="entry name" value="Carbon-nitrogen hydrolase"/>
    <property type="match status" value="1"/>
</dbReference>